<dbReference type="CDD" id="cd15760">
    <property type="entry name" value="FYVE_scVPS27p_like"/>
    <property type="match status" value="1"/>
</dbReference>
<reference evidence="7 8" key="1">
    <citation type="journal article" date="2016" name="Mol. Biol. Evol.">
        <title>Comparative Genomics of Early-Diverging Mushroom-Forming Fungi Provides Insights into the Origins of Lignocellulose Decay Capabilities.</title>
        <authorList>
            <person name="Nagy L.G."/>
            <person name="Riley R."/>
            <person name="Tritt A."/>
            <person name="Adam C."/>
            <person name="Daum C."/>
            <person name="Floudas D."/>
            <person name="Sun H."/>
            <person name="Yadav J.S."/>
            <person name="Pangilinan J."/>
            <person name="Larsson K.H."/>
            <person name="Matsuura K."/>
            <person name="Barry K."/>
            <person name="Labutti K."/>
            <person name="Kuo R."/>
            <person name="Ohm R.A."/>
            <person name="Bhattacharya S.S."/>
            <person name="Shirouzu T."/>
            <person name="Yoshinaga Y."/>
            <person name="Martin F.M."/>
            <person name="Grigoriev I.V."/>
            <person name="Hibbett D.S."/>
        </authorList>
    </citation>
    <scope>NUCLEOTIDE SEQUENCE [LARGE SCALE GENOMIC DNA]</scope>
    <source>
        <strain evidence="7 8">93-53</strain>
    </source>
</reference>
<feature type="domain" description="FYVE-type" evidence="6">
    <location>
        <begin position="96"/>
        <end position="168"/>
    </location>
</feature>
<dbReference type="SUPFAM" id="SSF57903">
    <property type="entry name" value="FYVE/PHD zinc finger"/>
    <property type="match status" value="1"/>
</dbReference>
<evidence type="ECO:0000256" key="2">
    <source>
        <dbReference type="ARBA" id="ARBA00022771"/>
    </source>
</evidence>
<accession>A0A165FGH6</accession>
<dbReference type="EMBL" id="KV427613">
    <property type="protein sequence ID" value="KZT08935.1"/>
    <property type="molecule type" value="Genomic_DNA"/>
</dbReference>
<sequence length="356" mass="38914">MKFASLLASRLATRSSSLSFCSSQDECASVSSSQGICASTSSESSSLSTLDSQSCASDPGSAELPVIRRNEHLAVLLPKHLWKPDAQASHCDIFLCRKKFSIWERRHHCRKCGGVFCNDCSSRATTLLNTSNLEFFFPPHDIPISTFGSPTSPVVLSRVCDHCWDLVHGVRTPRSPPLGATASIALLQDAIRESDSSASSIIVSAPSTPSDRFAPVARPKMRRAHTTSPRIPSSPLRSPVRSLQNLIVDVNVVERIENAPPVSADFSELLAYPLRHPSAICKANGGGRWEPKQAINLIGPQIPGEKAPHEIELEREEEERRRWKANPVIIDGDFKLRVPREPAPRSPGGPIQFATF</sequence>
<organism evidence="7 8">
    <name type="scientific">Laetiporus sulphureus 93-53</name>
    <dbReference type="NCBI Taxonomy" id="1314785"/>
    <lineage>
        <taxon>Eukaryota</taxon>
        <taxon>Fungi</taxon>
        <taxon>Dikarya</taxon>
        <taxon>Basidiomycota</taxon>
        <taxon>Agaricomycotina</taxon>
        <taxon>Agaricomycetes</taxon>
        <taxon>Polyporales</taxon>
        <taxon>Laetiporus</taxon>
    </lineage>
</organism>
<dbReference type="GeneID" id="63825404"/>
<dbReference type="RefSeq" id="XP_040766675.1">
    <property type="nucleotide sequence ID" value="XM_040908375.1"/>
</dbReference>
<evidence type="ECO:0000256" key="3">
    <source>
        <dbReference type="ARBA" id="ARBA00022833"/>
    </source>
</evidence>
<evidence type="ECO:0000256" key="1">
    <source>
        <dbReference type="ARBA" id="ARBA00022723"/>
    </source>
</evidence>
<keyword evidence="2 4" id="KW-0863">Zinc-finger</keyword>
<evidence type="ECO:0000313" key="8">
    <source>
        <dbReference type="Proteomes" id="UP000076871"/>
    </source>
</evidence>
<keyword evidence="3" id="KW-0862">Zinc</keyword>
<dbReference type="STRING" id="1314785.A0A165FGH6"/>
<name>A0A165FGH6_9APHY</name>
<dbReference type="PANTHER" id="PTHR23164:SF30">
    <property type="entry name" value="EARLY ENDOSOME ANTIGEN 1"/>
    <property type="match status" value="1"/>
</dbReference>
<dbReference type="PROSITE" id="PS50178">
    <property type="entry name" value="ZF_FYVE"/>
    <property type="match status" value="1"/>
</dbReference>
<evidence type="ECO:0000256" key="5">
    <source>
        <dbReference type="SAM" id="MobiDB-lite"/>
    </source>
</evidence>
<dbReference type="InterPro" id="IPR011011">
    <property type="entry name" value="Znf_FYVE_PHD"/>
</dbReference>
<dbReference type="AlphaFoldDB" id="A0A165FGH6"/>
<dbReference type="Proteomes" id="UP000076871">
    <property type="component" value="Unassembled WGS sequence"/>
</dbReference>
<dbReference type="SMART" id="SM00064">
    <property type="entry name" value="FYVE"/>
    <property type="match status" value="1"/>
</dbReference>
<evidence type="ECO:0000313" key="7">
    <source>
        <dbReference type="EMBL" id="KZT08935.1"/>
    </source>
</evidence>
<dbReference type="Gene3D" id="3.30.40.10">
    <property type="entry name" value="Zinc/RING finger domain, C3HC4 (zinc finger)"/>
    <property type="match status" value="1"/>
</dbReference>
<keyword evidence="8" id="KW-1185">Reference proteome</keyword>
<keyword evidence="1" id="KW-0479">Metal-binding</keyword>
<dbReference type="GO" id="GO:0008270">
    <property type="term" value="F:zinc ion binding"/>
    <property type="evidence" value="ECO:0007669"/>
    <property type="project" value="UniProtKB-KW"/>
</dbReference>
<dbReference type="PANTHER" id="PTHR23164">
    <property type="entry name" value="EARLY ENDOSOME ANTIGEN 1"/>
    <property type="match status" value="1"/>
</dbReference>
<proteinExistence type="predicted"/>
<protein>
    <recommendedName>
        <fullName evidence="6">FYVE-type domain-containing protein</fullName>
    </recommendedName>
</protein>
<gene>
    <name evidence="7" type="ORF">LAESUDRAFT_723230</name>
</gene>
<dbReference type="InterPro" id="IPR013083">
    <property type="entry name" value="Znf_RING/FYVE/PHD"/>
</dbReference>
<dbReference type="Pfam" id="PF01363">
    <property type="entry name" value="FYVE"/>
    <property type="match status" value="1"/>
</dbReference>
<dbReference type="InterPro" id="IPR000306">
    <property type="entry name" value="Znf_FYVE"/>
</dbReference>
<feature type="region of interest" description="Disordered" evidence="5">
    <location>
        <begin position="212"/>
        <end position="237"/>
    </location>
</feature>
<dbReference type="InterPro" id="IPR017455">
    <property type="entry name" value="Znf_FYVE-rel"/>
</dbReference>
<dbReference type="OrthoDB" id="660555at2759"/>
<feature type="compositionally biased region" description="Low complexity" evidence="5">
    <location>
        <begin position="228"/>
        <end position="237"/>
    </location>
</feature>
<dbReference type="InParanoid" id="A0A165FGH6"/>
<evidence type="ECO:0000256" key="4">
    <source>
        <dbReference type="PROSITE-ProRule" id="PRU00091"/>
    </source>
</evidence>
<evidence type="ECO:0000259" key="6">
    <source>
        <dbReference type="PROSITE" id="PS50178"/>
    </source>
</evidence>